<evidence type="ECO:0000313" key="1">
    <source>
        <dbReference type="EMBL" id="SEA97367.1"/>
    </source>
</evidence>
<dbReference type="STRING" id="150146.SAMN05443667_113162"/>
<organism evidence="1 2">
    <name type="scientific">Flavobacterium gillisiae</name>
    <dbReference type="NCBI Taxonomy" id="150146"/>
    <lineage>
        <taxon>Bacteria</taxon>
        <taxon>Pseudomonadati</taxon>
        <taxon>Bacteroidota</taxon>
        <taxon>Flavobacteriia</taxon>
        <taxon>Flavobacteriales</taxon>
        <taxon>Flavobacteriaceae</taxon>
        <taxon>Flavobacterium</taxon>
    </lineage>
</organism>
<dbReference type="EMBL" id="FNRD01000013">
    <property type="protein sequence ID" value="SEA97367.1"/>
    <property type="molecule type" value="Genomic_DNA"/>
</dbReference>
<dbReference type="Proteomes" id="UP000198951">
    <property type="component" value="Unassembled WGS sequence"/>
</dbReference>
<accession>A0A1H4FJZ0</accession>
<keyword evidence="2" id="KW-1185">Reference proteome</keyword>
<proteinExistence type="predicted"/>
<evidence type="ECO:0000313" key="2">
    <source>
        <dbReference type="Proteomes" id="UP000198951"/>
    </source>
</evidence>
<sequence length="101" mass="12021">MQIHNEEEVLDITIKSNEDFIDNKWGKQLDDYKNYVKEYIKHYKKAQKGNEVSRALYPYMRVKWEALNDRLNTASNKNILTEKQIKKITKIKAKIINSCAE</sequence>
<name>A0A1H4FJZ0_9FLAO</name>
<gene>
    <name evidence="1" type="ORF">SAMN05443667_113162</name>
</gene>
<dbReference type="AlphaFoldDB" id="A0A1H4FJZ0"/>
<protein>
    <submittedName>
        <fullName evidence="1">Uncharacterized protein</fullName>
    </submittedName>
</protein>
<dbReference type="RefSeq" id="WP_091092741.1">
    <property type="nucleotide sequence ID" value="NZ_FNRD01000013.1"/>
</dbReference>
<reference evidence="2" key="1">
    <citation type="submission" date="2016-10" db="EMBL/GenBank/DDBJ databases">
        <authorList>
            <person name="Varghese N."/>
            <person name="Submissions S."/>
        </authorList>
    </citation>
    <scope>NUCLEOTIDE SEQUENCE [LARGE SCALE GENOMIC DNA]</scope>
    <source>
        <strain evidence="2">DSM 22376</strain>
    </source>
</reference>
<dbReference type="OrthoDB" id="1366608at2"/>